<evidence type="ECO:0000256" key="2">
    <source>
        <dbReference type="ARBA" id="ARBA00023125"/>
    </source>
</evidence>
<keyword evidence="1" id="KW-0805">Transcription regulation</keyword>
<keyword evidence="5" id="KW-0472">Membrane</keyword>
<keyword evidence="3" id="KW-0804">Transcription</keyword>
<dbReference type="InterPro" id="IPR041522">
    <property type="entry name" value="CdaR_GGDEF"/>
</dbReference>
<evidence type="ECO:0000256" key="1">
    <source>
        <dbReference type="ARBA" id="ARBA00023015"/>
    </source>
</evidence>
<organism evidence="7 8">
    <name type="scientific">Cohnella ginsengisoli</name>
    <dbReference type="NCBI Taxonomy" id="425004"/>
    <lineage>
        <taxon>Bacteria</taxon>
        <taxon>Bacillati</taxon>
        <taxon>Bacillota</taxon>
        <taxon>Bacilli</taxon>
        <taxon>Bacillales</taxon>
        <taxon>Paenibacillaceae</taxon>
        <taxon>Cohnella</taxon>
    </lineage>
</organism>
<evidence type="ECO:0000256" key="4">
    <source>
        <dbReference type="SAM" id="MobiDB-lite"/>
    </source>
</evidence>
<sequence>MKPLLSKVRQAANRAFPRSNYFRRLVWLGCVSVTVPILILGLAYYRYSVNKIEEQFQADSRTSLTLLQERTENLMTDIEYQSMQLAANATIRSWLGRPGFAEQYVIQMNLLDLMTVQKNASSLVQDIVYYASASDTVLSNAYGKTTLADSPERENIAAVLKGTRSEGWTYLPAYASNGYISYVRQLPVMRTGRPMGALIYELKAADLGRQLFQSGVPAGEESYAVVDAGGTILLHSSDAALLGQQADSVELFRSVLSGSGGEGQFVMGEAAGGKVLTATYKTALGRTYISMLPESAIAGQLNWMRLFVLGSVLVILVFGIVLTVASSKFAYSPIDKLILYGRQLRHGPGAAGRGNEIGYIRSSLAYLNDQAESLRAYIERIQPDLRDRFVLKLLTASAPVKPQAVEAEAQAYGMPATGGFAVLVVRPENLFKEKRFLPSEGPIIVFAVKNVMQELLEGGPFSSGYVLGKEDKEAVAVLRWDGPVREEEAACMLDAYAGRVCEALKTHLSFTVSVGIGGVREGLHLLSESYREAEAALQQRLFDEHRRVFRYDALPAPSGKLATFNYPKELELEITEHLLQGELGLAEASLGRFYERIRQSESYNTAMHCYHILLSSIIQSLEEMGYGVLDNLGDNLFEQLKARQTYREVQEWFVEFLFPMHRQITEESRANATRIAVQRVCAYIEAHQGMPSLIECAEYVSMSPSYLSRLFKQEAGMTFIEYLMKYKVDRAKKAAGGDESQRGRDRRADRLLRAQPEPGVPAASVHVAEAVPHVAALSAEA</sequence>
<keyword evidence="5" id="KW-0812">Transmembrane</keyword>
<proteinExistence type="predicted"/>
<dbReference type="PANTHER" id="PTHR43280:SF10">
    <property type="entry name" value="REGULATORY PROTEIN POCR"/>
    <property type="match status" value="1"/>
</dbReference>
<dbReference type="InterPro" id="IPR018060">
    <property type="entry name" value="HTH_AraC"/>
</dbReference>
<dbReference type="AlphaFoldDB" id="A0A9X4QQE0"/>
<dbReference type="PROSITE" id="PS01124">
    <property type="entry name" value="HTH_ARAC_FAMILY_2"/>
    <property type="match status" value="1"/>
</dbReference>
<dbReference type="PANTHER" id="PTHR43280">
    <property type="entry name" value="ARAC-FAMILY TRANSCRIPTIONAL REGULATOR"/>
    <property type="match status" value="1"/>
</dbReference>
<feature type="compositionally biased region" description="Basic and acidic residues" evidence="4">
    <location>
        <begin position="734"/>
        <end position="752"/>
    </location>
</feature>
<reference evidence="7 8" key="1">
    <citation type="submission" date="2022-10" db="EMBL/GenBank/DDBJ databases">
        <title>Comparative genomic analysis of Cohnella hashimotonis sp. nov., isolated from the International Space Station.</title>
        <authorList>
            <person name="Simpson A."/>
            <person name="Venkateswaran K."/>
        </authorList>
    </citation>
    <scope>NUCLEOTIDE SEQUENCE [LARGE SCALE GENOMIC DNA]</scope>
    <source>
        <strain evidence="7 8">DSM 18997</strain>
    </source>
</reference>
<dbReference type="GO" id="GO:0043565">
    <property type="term" value="F:sequence-specific DNA binding"/>
    <property type="evidence" value="ECO:0007669"/>
    <property type="project" value="InterPro"/>
</dbReference>
<evidence type="ECO:0000256" key="3">
    <source>
        <dbReference type="ARBA" id="ARBA00023163"/>
    </source>
</evidence>
<feature type="transmembrane region" description="Helical" evidence="5">
    <location>
        <begin position="25"/>
        <end position="45"/>
    </location>
</feature>
<feature type="transmembrane region" description="Helical" evidence="5">
    <location>
        <begin position="306"/>
        <end position="325"/>
    </location>
</feature>
<feature type="domain" description="HTH araC/xylS-type" evidence="6">
    <location>
        <begin position="678"/>
        <end position="733"/>
    </location>
</feature>
<gene>
    <name evidence="7" type="ORF">OMP38_31605</name>
</gene>
<dbReference type="Gene3D" id="1.10.10.60">
    <property type="entry name" value="Homeodomain-like"/>
    <property type="match status" value="1"/>
</dbReference>
<dbReference type="EMBL" id="JAPDHZ010000008">
    <property type="protein sequence ID" value="MDG0794868.1"/>
    <property type="molecule type" value="Genomic_DNA"/>
</dbReference>
<protein>
    <submittedName>
        <fullName evidence="7">Cache domain-containing protein</fullName>
    </submittedName>
</protein>
<evidence type="ECO:0000313" key="8">
    <source>
        <dbReference type="Proteomes" id="UP001153387"/>
    </source>
</evidence>
<evidence type="ECO:0000313" key="7">
    <source>
        <dbReference type="EMBL" id="MDG0794868.1"/>
    </source>
</evidence>
<keyword evidence="8" id="KW-1185">Reference proteome</keyword>
<dbReference type="Pfam" id="PF17853">
    <property type="entry name" value="GGDEF_2"/>
    <property type="match status" value="1"/>
</dbReference>
<evidence type="ECO:0000259" key="6">
    <source>
        <dbReference type="PROSITE" id="PS01124"/>
    </source>
</evidence>
<accession>A0A9X4QQE0</accession>
<dbReference type="Proteomes" id="UP001153387">
    <property type="component" value="Unassembled WGS sequence"/>
</dbReference>
<feature type="region of interest" description="Disordered" evidence="4">
    <location>
        <begin position="734"/>
        <end position="761"/>
    </location>
</feature>
<dbReference type="InterPro" id="IPR009057">
    <property type="entry name" value="Homeodomain-like_sf"/>
</dbReference>
<dbReference type="SUPFAM" id="SSF46689">
    <property type="entry name" value="Homeodomain-like"/>
    <property type="match status" value="1"/>
</dbReference>
<keyword evidence="2" id="KW-0238">DNA-binding</keyword>
<dbReference type="GO" id="GO:0003700">
    <property type="term" value="F:DNA-binding transcription factor activity"/>
    <property type="evidence" value="ECO:0007669"/>
    <property type="project" value="InterPro"/>
</dbReference>
<keyword evidence="5" id="KW-1133">Transmembrane helix</keyword>
<name>A0A9X4QQE0_9BACL</name>
<comment type="caution">
    <text evidence="7">The sequence shown here is derived from an EMBL/GenBank/DDBJ whole genome shotgun (WGS) entry which is preliminary data.</text>
</comment>
<evidence type="ECO:0000256" key="5">
    <source>
        <dbReference type="SAM" id="Phobius"/>
    </source>
</evidence>